<dbReference type="GO" id="GO:0005576">
    <property type="term" value="C:extracellular region"/>
    <property type="evidence" value="ECO:0007669"/>
    <property type="project" value="UniProtKB-SubCell"/>
</dbReference>
<evidence type="ECO:0000256" key="3">
    <source>
        <dbReference type="SAM" id="MobiDB-lite"/>
    </source>
</evidence>
<dbReference type="PROSITE" id="PS00330">
    <property type="entry name" value="HEMOLYSIN_CALCIUM"/>
    <property type="match status" value="3"/>
</dbReference>
<sequence length="523" mass="55018">MNNFAADDVAASTDNCESSNQGELVPLSFDANLNDTDGSEDLYFVVDDLPDGAILTLGTDDNGDTIPADYNGGDGSWVVPSEDAADVMLLPPSDVKGGDSFDLSVTAVTTEENGDISFDTQSMNISFDDSFNEEPVAEEPKSGGGKDKSDDKSNDKSDDKSSGKKGKKDKSDDKSNDKSDDKSSGKKGKKDKSDDKSNDKSDDKSSGKKGKKDKSDDKSNDKSDDKSDGKKGKKDKSDDKSNDKSGDKSGNKEPNDEVAGDEAGSDTGPATSSYIIQDDDLPEGTSLNTGFFNPSNGTWVLNEEGMEDLIIDVPNDFEGELNLEITSVTTEANGSEDVTTHEVDLDPDAFEASDGDDKITGTSDGEWTDAGAGDDVVDGLAGDDLLDGGDGDDQLSGGDGDDIIQGGDGNDVIEGGAGDDMLSGGAGDDLFIFGMNEGSDFISGGSEYTDVIRMDGMTDDPNINVDGINNWTIETDDAYTIESVQQDGEDLHSMVFEDGDASGSITLEDGSEISFDDIDQITW</sequence>
<feature type="compositionally biased region" description="Basic and acidic residues" evidence="3">
    <location>
        <begin position="169"/>
        <end position="184"/>
    </location>
</feature>
<dbReference type="GO" id="GO:0005509">
    <property type="term" value="F:calcium ion binding"/>
    <property type="evidence" value="ECO:0007669"/>
    <property type="project" value="InterPro"/>
</dbReference>
<keyword evidence="2" id="KW-0964">Secreted</keyword>
<dbReference type="SUPFAM" id="SSF51120">
    <property type="entry name" value="beta-Roll"/>
    <property type="match status" value="1"/>
</dbReference>
<dbReference type="PANTHER" id="PTHR38340">
    <property type="entry name" value="S-LAYER PROTEIN"/>
    <property type="match status" value="1"/>
</dbReference>
<dbReference type="AlphaFoldDB" id="A0A1S7LQ32"/>
<feature type="compositionally biased region" description="Basic and acidic residues" evidence="3">
    <location>
        <begin position="191"/>
        <end position="206"/>
    </location>
</feature>
<dbReference type="Pfam" id="PF00353">
    <property type="entry name" value="HemolysinCabind"/>
    <property type="match status" value="2"/>
</dbReference>
<protein>
    <submittedName>
        <fullName evidence="4">Uncharacterized protein</fullName>
    </submittedName>
</protein>
<feature type="region of interest" description="Disordered" evidence="3">
    <location>
        <begin position="112"/>
        <end position="295"/>
    </location>
</feature>
<dbReference type="InterPro" id="IPR018511">
    <property type="entry name" value="Hemolysin-typ_Ca-bd_CS"/>
</dbReference>
<dbReference type="InterPro" id="IPR050557">
    <property type="entry name" value="RTX_toxin/Mannuronan_C5-epim"/>
</dbReference>
<feature type="compositionally biased region" description="Acidic residues" evidence="3">
    <location>
        <begin position="384"/>
        <end position="393"/>
    </location>
</feature>
<feature type="compositionally biased region" description="Low complexity" evidence="3">
    <location>
        <begin position="369"/>
        <end position="383"/>
    </location>
</feature>
<evidence type="ECO:0000256" key="2">
    <source>
        <dbReference type="ARBA" id="ARBA00022525"/>
    </source>
</evidence>
<organism evidence="4">
    <name type="scientific">Magnetococcus massalia (strain MO-1)</name>
    <dbReference type="NCBI Taxonomy" id="451514"/>
    <lineage>
        <taxon>Bacteria</taxon>
        <taxon>Pseudomonadati</taxon>
        <taxon>Pseudomonadota</taxon>
        <taxon>Magnetococcia</taxon>
        <taxon>Magnetococcales</taxon>
        <taxon>Magnetococcaceae</taxon>
        <taxon>Magnetococcus</taxon>
    </lineage>
</organism>
<feature type="compositionally biased region" description="Basic and acidic residues" evidence="3">
    <location>
        <begin position="213"/>
        <end position="255"/>
    </location>
</feature>
<dbReference type="EMBL" id="LO017727">
    <property type="protein sequence ID" value="CRH08299.1"/>
    <property type="molecule type" value="Genomic_DNA"/>
</dbReference>
<dbReference type="InterPro" id="IPR011049">
    <property type="entry name" value="Serralysin-like_metalloprot_C"/>
</dbReference>
<feature type="compositionally biased region" description="Polar residues" evidence="3">
    <location>
        <begin position="118"/>
        <end position="129"/>
    </location>
</feature>
<dbReference type="PANTHER" id="PTHR38340:SF1">
    <property type="entry name" value="S-LAYER PROTEIN"/>
    <property type="match status" value="1"/>
</dbReference>
<feature type="region of interest" description="Disordered" evidence="3">
    <location>
        <begin position="1"/>
        <end position="22"/>
    </location>
</feature>
<evidence type="ECO:0000313" key="4">
    <source>
        <dbReference type="EMBL" id="CRH08299.1"/>
    </source>
</evidence>
<proteinExistence type="predicted"/>
<evidence type="ECO:0000256" key="1">
    <source>
        <dbReference type="ARBA" id="ARBA00004613"/>
    </source>
</evidence>
<feature type="compositionally biased region" description="Polar residues" evidence="3">
    <location>
        <begin position="12"/>
        <end position="22"/>
    </location>
</feature>
<reference evidence="4" key="1">
    <citation type="submission" date="2015-04" db="EMBL/GenBank/DDBJ databases">
        <authorList>
            <person name="Syromyatnikov M.Y."/>
            <person name="Popov V.N."/>
        </authorList>
    </citation>
    <scope>NUCLEOTIDE SEQUENCE</scope>
    <source>
        <strain evidence="4">MO-1</strain>
    </source>
</reference>
<accession>A0A1S7LQ32</accession>
<feature type="compositionally biased region" description="Basic and acidic residues" evidence="3">
    <location>
        <begin position="138"/>
        <end position="162"/>
    </location>
</feature>
<comment type="subcellular location">
    <subcellularLocation>
        <location evidence="1">Secreted</location>
    </subcellularLocation>
</comment>
<dbReference type="PRINTS" id="PR00313">
    <property type="entry name" value="CABNDNGRPT"/>
</dbReference>
<name>A0A1S7LQ32_MAGMO</name>
<feature type="compositionally biased region" description="Polar residues" evidence="3">
    <location>
        <begin position="285"/>
        <end position="295"/>
    </location>
</feature>
<feature type="region of interest" description="Disordered" evidence="3">
    <location>
        <begin position="346"/>
        <end position="410"/>
    </location>
</feature>
<dbReference type="Gene3D" id="2.150.10.10">
    <property type="entry name" value="Serralysin-like metalloprotease, C-terminal"/>
    <property type="match status" value="1"/>
</dbReference>
<dbReference type="InterPro" id="IPR001343">
    <property type="entry name" value="Hemolysn_Ca-bd"/>
</dbReference>
<gene>
    <name evidence="4" type="ORF">MAGMO_4171</name>
</gene>